<feature type="chain" id="PRO_5046611081" description="Parvulin-like PPIase" evidence="6">
    <location>
        <begin position="27"/>
        <end position="409"/>
    </location>
</feature>
<dbReference type="InterPro" id="IPR027304">
    <property type="entry name" value="Trigger_fact/SurA_dom_sf"/>
</dbReference>
<keyword evidence="9" id="KW-1185">Reference proteome</keyword>
<feature type="signal peptide" evidence="6">
    <location>
        <begin position="1"/>
        <end position="26"/>
    </location>
</feature>
<evidence type="ECO:0000256" key="4">
    <source>
        <dbReference type="ARBA" id="ARBA00031484"/>
    </source>
</evidence>
<evidence type="ECO:0000256" key="5">
    <source>
        <dbReference type="PROSITE-ProRule" id="PRU00278"/>
    </source>
</evidence>
<feature type="domain" description="PpiC" evidence="7">
    <location>
        <begin position="161"/>
        <end position="264"/>
    </location>
</feature>
<accession>A0ABN4XCM1</accession>
<evidence type="ECO:0000256" key="3">
    <source>
        <dbReference type="ARBA" id="ARBA00030642"/>
    </source>
</evidence>
<dbReference type="InterPro" id="IPR050280">
    <property type="entry name" value="OMP_Chaperone_SurA"/>
</dbReference>
<dbReference type="PANTHER" id="PTHR47637:SF1">
    <property type="entry name" value="CHAPERONE SURA"/>
    <property type="match status" value="1"/>
</dbReference>
<sequence>MTMMTRLLTLLALMLALPFAAGTAQAQSGGSFAPVVTVNGMGVTDYEINQRQRFMQLLNAGANTREDAEKALIEDRLRIWAGKRIGIKLDEAAIQKGMDEFAGRANMTGDEFVQALQKEGVDPNTFRNFTEAGLVWRQVIRARFGQQVNITKSDVDRAMMPESQTGKGVKVLISEAIIPAPQGRARAAMGQARQLSAAQGEGAFAALARQYSAAPSRARGGRLDWMPIDKLPPQLRGVVLKLKPGTATQPIELQGAVAVFMLRAIGDGDAPSGPQTLSYMTFAIGPTGSQQSAKIQSQVAAARECNQLYTIGKGFPPSALTKHEDVAQAQVPTNIGLALAHLDVGETEVIPQGANDVLVMLCDRKVAPQGDQSAPDRDQVRAALENKALESYANGYMADLEAEAVIVRK</sequence>
<evidence type="ECO:0000256" key="1">
    <source>
        <dbReference type="ARBA" id="ARBA00018370"/>
    </source>
</evidence>
<gene>
    <name evidence="8" type="ORF">BMG03_08760</name>
</gene>
<dbReference type="RefSeq" id="WP_075774564.1">
    <property type="nucleotide sequence ID" value="NZ_CP019437.1"/>
</dbReference>
<keyword evidence="5" id="KW-0413">Isomerase</keyword>
<keyword evidence="2 6" id="KW-0732">Signal</keyword>
<dbReference type="InterPro" id="IPR046357">
    <property type="entry name" value="PPIase_dom_sf"/>
</dbReference>
<organism evidence="8 9">
    <name type="scientific">Thioclava nitratireducens</name>
    <dbReference type="NCBI Taxonomy" id="1915078"/>
    <lineage>
        <taxon>Bacteria</taxon>
        <taxon>Pseudomonadati</taxon>
        <taxon>Pseudomonadota</taxon>
        <taxon>Alphaproteobacteria</taxon>
        <taxon>Rhodobacterales</taxon>
        <taxon>Paracoccaceae</taxon>
        <taxon>Thioclava</taxon>
    </lineage>
</organism>
<dbReference type="Pfam" id="PF00639">
    <property type="entry name" value="Rotamase"/>
    <property type="match status" value="1"/>
</dbReference>
<evidence type="ECO:0000256" key="2">
    <source>
        <dbReference type="ARBA" id="ARBA00022729"/>
    </source>
</evidence>
<keyword evidence="5" id="KW-0697">Rotamase</keyword>
<dbReference type="EMBL" id="CP019437">
    <property type="protein sequence ID" value="AQS47887.1"/>
    <property type="molecule type" value="Genomic_DNA"/>
</dbReference>
<dbReference type="PANTHER" id="PTHR47637">
    <property type="entry name" value="CHAPERONE SURA"/>
    <property type="match status" value="1"/>
</dbReference>
<dbReference type="Gene3D" id="1.10.4030.10">
    <property type="entry name" value="Porin chaperone SurA, peptide-binding domain"/>
    <property type="match status" value="1"/>
</dbReference>
<dbReference type="SUPFAM" id="SSF54534">
    <property type="entry name" value="FKBP-like"/>
    <property type="match status" value="1"/>
</dbReference>
<dbReference type="Gene3D" id="3.10.50.40">
    <property type="match status" value="1"/>
</dbReference>
<name>A0ABN4XCM1_9RHOB</name>
<proteinExistence type="predicted"/>
<dbReference type="InterPro" id="IPR000297">
    <property type="entry name" value="PPIase_PpiC"/>
</dbReference>
<dbReference type="SUPFAM" id="SSF109998">
    <property type="entry name" value="Triger factor/SurA peptide-binding domain-like"/>
    <property type="match status" value="1"/>
</dbReference>
<evidence type="ECO:0000313" key="8">
    <source>
        <dbReference type="EMBL" id="AQS47887.1"/>
    </source>
</evidence>
<evidence type="ECO:0000256" key="6">
    <source>
        <dbReference type="SAM" id="SignalP"/>
    </source>
</evidence>
<dbReference type="PROSITE" id="PS50198">
    <property type="entry name" value="PPIC_PPIASE_2"/>
    <property type="match status" value="1"/>
</dbReference>
<evidence type="ECO:0000313" key="9">
    <source>
        <dbReference type="Proteomes" id="UP000185622"/>
    </source>
</evidence>
<protein>
    <recommendedName>
        <fullName evidence="1">Parvulin-like PPIase</fullName>
    </recommendedName>
    <alternativeName>
        <fullName evidence="3">Peptidyl-prolyl cis-trans isomerase plp</fullName>
    </alternativeName>
    <alternativeName>
        <fullName evidence="4">Rotamase plp</fullName>
    </alternativeName>
</protein>
<reference evidence="8 9" key="1">
    <citation type="submission" date="2017-01" db="EMBL/GenBank/DDBJ databases">
        <title>The complete genome sequence of a sulfur-oxidizing marine bacterium Thioclava sp. 25B10_4T.</title>
        <authorList>
            <person name="Liu Y."/>
            <person name="Lai Q."/>
            <person name="Shao Z."/>
        </authorList>
    </citation>
    <scope>NUCLEOTIDE SEQUENCE [LARGE SCALE GENOMIC DNA]</scope>
    <source>
        <strain evidence="8 9">25B10_4</strain>
    </source>
</reference>
<dbReference type="Proteomes" id="UP000185622">
    <property type="component" value="Chromosome"/>
</dbReference>
<evidence type="ECO:0000259" key="7">
    <source>
        <dbReference type="PROSITE" id="PS50198"/>
    </source>
</evidence>